<feature type="compositionally biased region" description="Low complexity" evidence="3">
    <location>
        <begin position="332"/>
        <end position="351"/>
    </location>
</feature>
<dbReference type="PANTHER" id="PTHR47368">
    <property type="entry name" value="NUMB"/>
    <property type="match status" value="1"/>
</dbReference>
<dbReference type="GeneID" id="106460946"/>
<keyword evidence="2" id="KW-0597">Phosphoprotein</keyword>
<dbReference type="RefSeq" id="XP_022243456.1">
    <property type="nucleotide sequence ID" value="XM_022387748.1"/>
</dbReference>
<organism evidence="5 6">
    <name type="scientific">Limulus polyphemus</name>
    <name type="common">Atlantic horseshoe crab</name>
    <dbReference type="NCBI Taxonomy" id="6850"/>
    <lineage>
        <taxon>Eukaryota</taxon>
        <taxon>Metazoa</taxon>
        <taxon>Ecdysozoa</taxon>
        <taxon>Arthropoda</taxon>
        <taxon>Chelicerata</taxon>
        <taxon>Merostomata</taxon>
        <taxon>Xiphosura</taxon>
        <taxon>Limulidae</taxon>
        <taxon>Limulus</taxon>
    </lineage>
</organism>
<dbReference type="InterPro" id="IPR011993">
    <property type="entry name" value="PH-like_dom_sf"/>
</dbReference>
<keyword evidence="5" id="KW-1185">Reference proteome</keyword>
<dbReference type="Gene3D" id="2.30.29.30">
    <property type="entry name" value="Pleckstrin-homology domain (PH domain)/Phosphotyrosine-binding domain (PTB)"/>
    <property type="match status" value="1"/>
</dbReference>
<keyword evidence="1" id="KW-0217">Developmental protein</keyword>
<evidence type="ECO:0000256" key="1">
    <source>
        <dbReference type="ARBA" id="ARBA00022473"/>
    </source>
</evidence>
<dbReference type="CDD" id="cd01268">
    <property type="entry name" value="PTB_Numb"/>
    <property type="match status" value="1"/>
</dbReference>
<feature type="region of interest" description="Disordered" evidence="3">
    <location>
        <begin position="332"/>
        <end position="383"/>
    </location>
</feature>
<gene>
    <name evidence="6" type="primary">LOC106460946</name>
</gene>
<sequence>MGNQHSQLGLEQRPARNKMVMNRLRRSLRESFRRKKTHVPECSRPHQWQADEAAVRAATCNFDVKYLGCVEVLESRGMQICEEALKVLRNSHRRPVRGILYVTGDGLRVVDDETKGLIVDQTIEKVSFCAPDRNHEKGFSYICRDGTTRRWMCHGFLATKDSGERLSHAVGCAFTVCLEKKQKRDKDVSTVTFDPENSTFTRTGSFRHTTLTERKQDPQECIVAMYSVSHYDVHFFCVYFFSFLVATIPEIPSGSETDESVSAMCQQVSKGLSFLTEEGNPFHSTFDAQPTSQPFQQPSGNPYESNGKVTSSQAESWLNKNPATLQINEGSCNMRSQSSSSSHVKNTTNSSDVFTGEKNGSPTPVFPQPVVPPRRSSPNYSHLRSQSLGSAEVFGPQVQNSSKISQDARLVKVSQPQPSNLWPNGSVVQPAPTSEPAFKDPFDAGWAALDNGNKSCNPFAKNQVKAFEVQM</sequence>
<dbReference type="PROSITE" id="PS01179">
    <property type="entry name" value="PID"/>
    <property type="match status" value="1"/>
</dbReference>
<feature type="compositionally biased region" description="Polar residues" evidence="3">
    <location>
        <begin position="416"/>
        <end position="427"/>
    </location>
</feature>
<name>A0ABM1SIK1_LIMPO</name>
<reference evidence="6" key="1">
    <citation type="submission" date="2025-08" db="UniProtKB">
        <authorList>
            <consortium name="RefSeq"/>
        </authorList>
    </citation>
    <scope>IDENTIFICATION</scope>
    <source>
        <tissue evidence="6">Muscle</tissue>
    </source>
</reference>
<feature type="region of interest" description="Disordered" evidence="3">
    <location>
        <begin position="416"/>
        <end position="439"/>
    </location>
</feature>
<dbReference type="InterPro" id="IPR006020">
    <property type="entry name" value="PTB/PI_dom"/>
</dbReference>
<evidence type="ECO:0000256" key="2">
    <source>
        <dbReference type="ARBA" id="ARBA00022553"/>
    </source>
</evidence>
<accession>A0ABM1SIK1</accession>
<protein>
    <submittedName>
        <fullName evidence="6">Uncharacterized protein LOC106460946</fullName>
    </submittedName>
</protein>
<evidence type="ECO:0000256" key="3">
    <source>
        <dbReference type="SAM" id="MobiDB-lite"/>
    </source>
</evidence>
<dbReference type="InterPro" id="IPR016698">
    <property type="entry name" value="Numb/numb-like"/>
</dbReference>
<evidence type="ECO:0000313" key="6">
    <source>
        <dbReference type="RefSeq" id="XP_022243456.1"/>
    </source>
</evidence>
<feature type="compositionally biased region" description="Polar residues" evidence="3">
    <location>
        <begin position="282"/>
        <end position="315"/>
    </location>
</feature>
<feature type="domain" description="PID" evidence="4">
    <location>
        <begin position="60"/>
        <end position="185"/>
    </location>
</feature>
<evidence type="ECO:0000313" key="5">
    <source>
        <dbReference type="Proteomes" id="UP000694941"/>
    </source>
</evidence>
<feature type="region of interest" description="Disordered" evidence="3">
    <location>
        <begin position="279"/>
        <end position="315"/>
    </location>
</feature>
<dbReference type="Proteomes" id="UP000694941">
    <property type="component" value="Unplaced"/>
</dbReference>
<evidence type="ECO:0000259" key="4">
    <source>
        <dbReference type="PROSITE" id="PS01179"/>
    </source>
</evidence>
<dbReference type="Pfam" id="PF00640">
    <property type="entry name" value="PID"/>
    <property type="match status" value="1"/>
</dbReference>
<proteinExistence type="predicted"/>
<dbReference type="SUPFAM" id="SSF50729">
    <property type="entry name" value="PH domain-like"/>
    <property type="match status" value="1"/>
</dbReference>
<dbReference type="PANTHER" id="PTHR47368:SF2">
    <property type="entry name" value="PID DOMAIN-CONTAINING PROTEIN"/>
    <property type="match status" value="1"/>
</dbReference>
<dbReference type="SMART" id="SM00462">
    <property type="entry name" value="PTB"/>
    <property type="match status" value="1"/>
</dbReference>